<keyword evidence="15" id="KW-1185">Reference proteome</keyword>
<evidence type="ECO:0000256" key="9">
    <source>
        <dbReference type="ARBA" id="ARBA00023012"/>
    </source>
</evidence>
<dbReference type="PRINTS" id="PR00344">
    <property type="entry name" value="BCTRLSENSOR"/>
</dbReference>
<evidence type="ECO:0000256" key="2">
    <source>
        <dbReference type="ARBA" id="ARBA00004370"/>
    </source>
</evidence>
<dbReference type="InterPro" id="IPR003661">
    <property type="entry name" value="HisK_dim/P_dom"/>
</dbReference>
<keyword evidence="5" id="KW-0808">Transferase</keyword>
<dbReference type="GO" id="GO:0000155">
    <property type="term" value="F:phosphorelay sensor kinase activity"/>
    <property type="evidence" value="ECO:0007669"/>
    <property type="project" value="InterPro"/>
</dbReference>
<evidence type="ECO:0000256" key="4">
    <source>
        <dbReference type="ARBA" id="ARBA00022553"/>
    </source>
</evidence>
<dbReference type="PANTHER" id="PTHR45436:SF1">
    <property type="entry name" value="SENSOR PROTEIN QSEC"/>
    <property type="match status" value="1"/>
</dbReference>
<dbReference type="CDD" id="cd00075">
    <property type="entry name" value="HATPase"/>
    <property type="match status" value="1"/>
</dbReference>
<feature type="transmembrane region" description="Helical" evidence="11">
    <location>
        <begin position="28"/>
        <end position="46"/>
    </location>
</feature>
<dbReference type="AlphaFoldDB" id="A0A2S9JQ31"/>
<feature type="domain" description="Histidine kinase" evidence="12">
    <location>
        <begin position="260"/>
        <end position="472"/>
    </location>
</feature>
<evidence type="ECO:0000259" key="13">
    <source>
        <dbReference type="PROSITE" id="PS50885"/>
    </source>
</evidence>
<dbReference type="Pfam" id="PF08521">
    <property type="entry name" value="2CSK_N"/>
    <property type="match status" value="1"/>
</dbReference>
<dbReference type="PROSITE" id="PS50885">
    <property type="entry name" value="HAMP"/>
    <property type="match status" value="1"/>
</dbReference>
<comment type="caution">
    <text evidence="14">The sequence shown here is derived from an EMBL/GenBank/DDBJ whole genome shotgun (WGS) entry which is preliminary data.</text>
</comment>
<dbReference type="Pfam" id="PF02518">
    <property type="entry name" value="HATPase_c"/>
    <property type="match status" value="1"/>
</dbReference>
<dbReference type="RefSeq" id="WP_105733520.1">
    <property type="nucleotide sequence ID" value="NZ_PVBT01000002.1"/>
</dbReference>
<evidence type="ECO:0000256" key="8">
    <source>
        <dbReference type="ARBA" id="ARBA00022989"/>
    </source>
</evidence>
<evidence type="ECO:0000256" key="3">
    <source>
        <dbReference type="ARBA" id="ARBA00012438"/>
    </source>
</evidence>
<dbReference type="InterPro" id="IPR003660">
    <property type="entry name" value="HAMP_dom"/>
</dbReference>
<comment type="catalytic activity">
    <reaction evidence="1">
        <text>ATP + protein L-histidine = ADP + protein N-phospho-L-histidine.</text>
        <dbReference type="EC" id="2.7.13.3"/>
    </reaction>
</comment>
<dbReference type="InterPro" id="IPR003594">
    <property type="entry name" value="HATPase_dom"/>
</dbReference>
<dbReference type="Gene3D" id="3.30.565.10">
    <property type="entry name" value="Histidine kinase-like ATPase, C-terminal domain"/>
    <property type="match status" value="1"/>
</dbReference>
<dbReference type="GO" id="GO:0005886">
    <property type="term" value="C:plasma membrane"/>
    <property type="evidence" value="ECO:0007669"/>
    <property type="project" value="TreeGrafter"/>
</dbReference>
<evidence type="ECO:0000259" key="12">
    <source>
        <dbReference type="PROSITE" id="PS50109"/>
    </source>
</evidence>
<dbReference type="InterPro" id="IPR005467">
    <property type="entry name" value="His_kinase_dom"/>
</dbReference>
<keyword evidence="9" id="KW-0902">Two-component regulatory system</keyword>
<reference evidence="14 15" key="1">
    <citation type="submission" date="2018-02" db="EMBL/GenBank/DDBJ databases">
        <title>The draft genome of Phyllobacterium myrsinacearum DSM5892.</title>
        <authorList>
            <person name="Li L."/>
            <person name="Liu L."/>
            <person name="Zhang X."/>
            <person name="Wang T."/>
        </authorList>
    </citation>
    <scope>NUCLEOTIDE SEQUENCE [LARGE SCALE GENOMIC DNA]</scope>
    <source>
        <strain evidence="14 15">DSM 5892</strain>
    </source>
</reference>
<dbReference type="Gene3D" id="1.10.287.130">
    <property type="match status" value="1"/>
</dbReference>
<dbReference type="InterPro" id="IPR036097">
    <property type="entry name" value="HisK_dim/P_sf"/>
</dbReference>
<comment type="subcellular location">
    <subcellularLocation>
        <location evidence="2">Membrane</location>
    </subcellularLocation>
</comment>
<evidence type="ECO:0000256" key="1">
    <source>
        <dbReference type="ARBA" id="ARBA00000085"/>
    </source>
</evidence>
<keyword evidence="6 11" id="KW-0812">Transmembrane</keyword>
<dbReference type="InterPro" id="IPR013727">
    <property type="entry name" value="2CSK_N"/>
</dbReference>
<evidence type="ECO:0000256" key="7">
    <source>
        <dbReference type="ARBA" id="ARBA00022777"/>
    </source>
</evidence>
<keyword evidence="10 11" id="KW-0472">Membrane</keyword>
<dbReference type="CDD" id="cd00082">
    <property type="entry name" value="HisKA"/>
    <property type="match status" value="1"/>
</dbReference>
<evidence type="ECO:0000256" key="10">
    <source>
        <dbReference type="ARBA" id="ARBA00023136"/>
    </source>
</evidence>
<keyword evidence="7 14" id="KW-0418">Kinase</keyword>
<dbReference type="PANTHER" id="PTHR45436">
    <property type="entry name" value="SENSOR HISTIDINE KINASE YKOH"/>
    <property type="match status" value="1"/>
</dbReference>
<evidence type="ECO:0000256" key="11">
    <source>
        <dbReference type="SAM" id="Phobius"/>
    </source>
</evidence>
<evidence type="ECO:0000256" key="5">
    <source>
        <dbReference type="ARBA" id="ARBA00022679"/>
    </source>
</evidence>
<organism evidence="14 15">
    <name type="scientific">Phyllobacterium myrsinacearum</name>
    <dbReference type="NCBI Taxonomy" id="28101"/>
    <lineage>
        <taxon>Bacteria</taxon>
        <taxon>Pseudomonadati</taxon>
        <taxon>Pseudomonadota</taxon>
        <taxon>Alphaproteobacteria</taxon>
        <taxon>Hyphomicrobiales</taxon>
        <taxon>Phyllobacteriaceae</taxon>
        <taxon>Phyllobacterium</taxon>
    </lineage>
</organism>
<dbReference type="PROSITE" id="PS50109">
    <property type="entry name" value="HIS_KIN"/>
    <property type="match status" value="1"/>
</dbReference>
<dbReference type="SMART" id="SM00387">
    <property type="entry name" value="HATPase_c"/>
    <property type="match status" value="1"/>
</dbReference>
<name>A0A2S9JQ31_9HYPH</name>
<protein>
    <recommendedName>
        <fullName evidence="3">histidine kinase</fullName>
        <ecNumber evidence="3">2.7.13.3</ecNumber>
    </recommendedName>
</protein>
<accession>A0A2S9JQ31</accession>
<keyword evidence="4" id="KW-0597">Phosphoprotein</keyword>
<proteinExistence type="predicted"/>
<dbReference type="EC" id="2.7.13.3" evidence="3"/>
<gene>
    <name evidence="14" type="ORF">C5750_08990</name>
</gene>
<dbReference type="OrthoDB" id="8673316at2"/>
<dbReference type="InterPro" id="IPR004358">
    <property type="entry name" value="Sig_transdc_His_kin-like_C"/>
</dbReference>
<feature type="domain" description="HAMP" evidence="13">
    <location>
        <begin position="200"/>
        <end position="252"/>
    </location>
</feature>
<evidence type="ECO:0000256" key="6">
    <source>
        <dbReference type="ARBA" id="ARBA00022692"/>
    </source>
</evidence>
<dbReference type="Proteomes" id="UP000238563">
    <property type="component" value="Unassembled WGS sequence"/>
</dbReference>
<dbReference type="EMBL" id="PVBT01000002">
    <property type="protein sequence ID" value="PRD55291.1"/>
    <property type="molecule type" value="Genomic_DNA"/>
</dbReference>
<evidence type="ECO:0000313" key="15">
    <source>
        <dbReference type="Proteomes" id="UP000238563"/>
    </source>
</evidence>
<sequence>MANDGKTRAPSKSRRLWKRLSESLRVQLLLWIVLPLIGVICVNLVISFQSAEATADLISDQLLLASARVIAEAVTVDTNNGTVAVDIPPAALEMFDIGHGDQVFYRVLTAWGTLVSGFDNLPEPKKEQVGEDAVFRGAPVRVLTLNHPVIGLARDAEVSVSVAVTLNGERAMRQRLWLSDFTKQVLLVLVAGFVAIVGLQRGLTPVLRLRDAVREQGRERLDPFSPETVQTELRPLVHALNDYMERVQSQMAAQRRFVSNAAHQLRTPLTLVATQASFAAREQDNERRNEALQALRSSTKQLARLASQLLTLSRAEPGSRRPRRDRVDMTAATRQVLDTYAETALRRQIDLGFEASEPAFVEGDGPMLSEMIVNLIDNALRYTPVGGTVTVAVSKGDEWVHLRVEDNGPGIPDDERAKVFERFYRVMDVQPEGSGLGLAIVKEVVDGADGTVNLGTSPSGGLTVDIKLPTVKQDRSEPVLS</sequence>
<dbReference type="SMART" id="SM00388">
    <property type="entry name" value="HisKA"/>
    <property type="match status" value="1"/>
</dbReference>
<dbReference type="SUPFAM" id="SSF55874">
    <property type="entry name" value="ATPase domain of HSP90 chaperone/DNA topoisomerase II/histidine kinase"/>
    <property type="match status" value="1"/>
</dbReference>
<dbReference type="InterPro" id="IPR036890">
    <property type="entry name" value="HATPase_C_sf"/>
</dbReference>
<dbReference type="SUPFAM" id="SSF47384">
    <property type="entry name" value="Homodimeric domain of signal transducing histidine kinase"/>
    <property type="match status" value="1"/>
</dbReference>
<dbReference type="Pfam" id="PF00512">
    <property type="entry name" value="HisKA"/>
    <property type="match status" value="1"/>
</dbReference>
<evidence type="ECO:0000313" key="14">
    <source>
        <dbReference type="EMBL" id="PRD55291.1"/>
    </source>
</evidence>
<keyword evidence="8 11" id="KW-1133">Transmembrane helix</keyword>
<dbReference type="InterPro" id="IPR050428">
    <property type="entry name" value="TCS_sensor_his_kinase"/>
</dbReference>
<feature type="transmembrane region" description="Helical" evidence="11">
    <location>
        <begin position="185"/>
        <end position="203"/>
    </location>
</feature>